<name>A0A833XBX7_JUGRE</name>
<accession>A0A833XBX7</accession>
<sequence length="185" mass="20641">MVFQAFLAKQPLKPLVLLNFVDKVVPTIIPSPLKICGKRDHDTLKCWHRFNHNYQPDDVPKGLTAFTVETDATDTEWTTGTGASAHMTSIPGMLNNLRPYHGLDKVMLGDGTLLAITHIGEATLRSNSKPLTLDYVLLVPNLEKNLLSIRQLTSNHSLNFEFLYLGFTIKDRATNNTLLRGTKKG</sequence>
<organism evidence="2 3">
    <name type="scientific">Juglans regia</name>
    <name type="common">English walnut</name>
    <dbReference type="NCBI Taxonomy" id="51240"/>
    <lineage>
        <taxon>Eukaryota</taxon>
        <taxon>Viridiplantae</taxon>
        <taxon>Streptophyta</taxon>
        <taxon>Embryophyta</taxon>
        <taxon>Tracheophyta</taxon>
        <taxon>Spermatophyta</taxon>
        <taxon>Magnoliopsida</taxon>
        <taxon>eudicotyledons</taxon>
        <taxon>Gunneridae</taxon>
        <taxon>Pentapetalae</taxon>
        <taxon>rosids</taxon>
        <taxon>fabids</taxon>
        <taxon>Fagales</taxon>
        <taxon>Juglandaceae</taxon>
        <taxon>Juglans</taxon>
    </lineage>
</organism>
<reference evidence="2" key="1">
    <citation type="submission" date="2015-10" db="EMBL/GenBank/DDBJ databases">
        <authorList>
            <person name="Martinez-Garcia P.J."/>
            <person name="Crepeau M.W."/>
            <person name="Puiu D."/>
            <person name="Gonzalez-Ibeas D."/>
            <person name="Whalen J."/>
            <person name="Stevens K."/>
            <person name="Paul R."/>
            <person name="Butterfield T."/>
            <person name="Britton M."/>
            <person name="Reagan R."/>
            <person name="Chakraborty S."/>
            <person name="Walawage S.L."/>
            <person name="Vasquez-Gross H.A."/>
            <person name="Cardeno C."/>
            <person name="Famula R."/>
            <person name="Pratt K."/>
            <person name="Kuruganti S."/>
            <person name="Aradhya M.K."/>
            <person name="Leslie C.A."/>
            <person name="Dandekar A.M."/>
            <person name="Salzberg S.L."/>
            <person name="Wegrzyn J.L."/>
            <person name="Langley C.H."/>
            <person name="Neale D.B."/>
        </authorList>
    </citation>
    <scope>NUCLEOTIDE SEQUENCE</scope>
    <source>
        <tissue evidence="2">Leaves</tissue>
    </source>
</reference>
<proteinExistence type="predicted"/>
<reference evidence="2" key="2">
    <citation type="submission" date="2020-03" db="EMBL/GenBank/DDBJ databases">
        <title>Walnut 2.0.</title>
        <authorList>
            <person name="Marrano A."/>
            <person name="Britton M."/>
            <person name="Zimin A.V."/>
            <person name="Zaini P.A."/>
            <person name="Workman R."/>
            <person name="Puiu D."/>
            <person name="Bianco L."/>
            <person name="Allen B.J."/>
            <person name="Troggio M."/>
            <person name="Leslie C.A."/>
            <person name="Timp W."/>
            <person name="Dendekar A."/>
            <person name="Salzberg S.L."/>
            <person name="Neale D.B."/>
        </authorList>
    </citation>
    <scope>NUCLEOTIDE SEQUENCE</scope>
    <source>
        <tissue evidence="2">Leaves</tissue>
    </source>
</reference>
<dbReference type="EMBL" id="LIHL02000007">
    <property type="protein sequence ID" value="KAF5463636.1"/>
    <property type="molecule type" value="Genomic_DNA"/>
</dbReference>
<gene>
    <name evidence="2" type="ORF">F2P56_013791</name>
</gene>
<evidence type="ECO:0000313" key="3">
    <source>
        <dbReference type="Proteomes" id="UP000619265"/>
    </source>
</evidence>
<protein>
    <recommendedName>
        <fullName evidence="1">Retrovirus-related Pol polyprotein from transposon TNT 1-94-like beta-barrel domain-containing protein</fullName>
    </recommendedName>
</protein>
<dbReference type="Gramene" id="Jr07_00470_p1">
    <property type="protein sequence ID" value="cds.Jr07_00470_p1"/>
    <property type="gene ID" value="Jr07_00470"/>
</dbReference>
<evidence type="ECO:0000259" key="1">
    <source>
        <dbReference type="Pfam" id="PF22936"/>
    </source>
</evidence>
<dbReference type="InterPro" id="IPR054722">
    <property type="entry name" value="PolX-like_BBD"/>
</dbReference>
<feature type="domain" description="Retrovirus-related Pol polyprotein from transposon TNT 1-94-like beta-barrel" evidence="1">
    <location>
        <begin position="77"/>
        <end position="155"/>
    </location>
</feature>
<evidence type="ECO:0000313" key="2">
    <source>
        <dbReference type="EMBL" id="KAF5463636.1"/>
    </source>
</evidence>
<dbReference type="Proteomes" id="UP000619265">
    <property type="component" value="Unassembled WGS sequence"/>
</dbReference>
<dbReference type="AlphaFoldDB" id="A0A833XBX7"/>
<comment type="caution">
    <text evidence="2">The sequence shown here is derived from an EMBL/GenBank/DDBJ whole genome shotgun (WGS) entry which is preliminary data.</text>
</comment>
<dbReference type="Pfam" id="PF22936">
    <property type="entry name" value="Pol_BBD"/>
    <property type="match status" value="1"/>
</dbReference>